<dbReference type="AlphaFoldDB" id="A0A2Z6QN68"/>
<sequence>MLRSSNSLEIILDLFDIFNNFQSKNRDDHSSKKESTISKNDYKPFFKSSVNRLIIDKHLKFTGLLLCG</sequence>
<dbReference type="EMBL" id="BEXD01000979">
    <property type="protein sequence ID" value="GBB91480.1"/>
    <property type="molecule type" value="Genomic_DNA"/>
</dbReference>
<reference evidence="1 3" key="1">
    <citation type="submission" date="2017-11" db="EMBL/GenBank/DDBJ databases">
        <title>The genome of Rhizophagus clarus HR1 reveals common genetic basis of auxotrophy among arbuscular mycorrhizal fungi.</title>
        <authorList>
            <person name="Kobayashi Y."/>
        </authorList>
    </citation>
    <scope>NUCLEOTIDE SEQUENCE [LARGE SCALE GENOMIC DNA]</scope>
    <source>
        <strain evidence="1 3">HR1</strain>
    </source>
</reference>
<comment type="caution">
    <text evidence="1">The sequence shown here is derived from an EMBL/GenBank/DDBJ whole genome shotgun (WGS) entry which is preliminary data.</text>
</comment>
<dbReference type="Proteomes" id="UP000247702">
    <property type="component" value="Unassembled WGS sequence"/>
</dbReference>
<accession>A0A2Z6QN68</accession>
<name>A0A2Z6QN68_9GLOM</name>
<keyword evidence="3" id="KW-1185">Reference proteome</keyword>
<gene>
    <name evidence="2" type="ORF">RCL2_001711300</name>
    <name evidence="1" type="ORF">RclHR1_01880011</name>
</gene>
<dbReference type="EMBL" id="BLAL01000194">
    <property type="protein sequence ID" value="GES90252.1"/>
    <property type="molecule type" value="Genomic_DNA"/>
</dbReference>
<organism evidence="1 3">
    <name type="scientific">Rhizophagus clarus</name>
    <dbReference type="NCBI Taxonomy" id="94130"/>
    <lineage>
        <taxon>Eukaryota</taxon>
        <taxon>Fungi</taxon>
        <taxon>Fungi incertae sedis</taxon>
        <taxon>Mucoromycota</taxon>
        <taxon>Glomeromycotina</taxon>
        <taxon>Glomeromycetes</taxon>
        <taxon>Glomerales</taxon>
        <taxon>Glomeraceae</taxon>
        <taxon>Rhizophagus</taxon>
    </lineage>
</organism>
<evidence type="ECO:0000313" key="2">
    <source>
        <dbReference type="EMBL" id="GES90252.1"/>
    </source>
</evidence>
<reference evidence="2" key="2">
    <citation type="submission" date="2019-10" db="EMBL/GenBank/DDBJ databases">
        <title>Conservation and host-specific expression of non-tandemly repeated heterogenous ribosome RNA gene in arbuscular mycorrhizal fungi.</title>
        <authorList>
            <person name="Maeda T."/>
            <person name="Kobayashi Y."/>
            <person name="Nakagawa T."/>
            <person name="Ezawa T."/>
            <person name="Yamaguchi K."/>
            <person name="Bino T."/>
            <person name="Nishimoto Y."/>
            <person name="Shigenobu S."/>
            <person name="Kawaguchi M."/>
        </authorList>
    </citation>
    <scope>NUCLEOTIDE SEQUENCE</scope>
    <source>
        <strain evidence="2">HR1</strain>
    </source>
</reference>
<evidence type="ECO:0000313" key="3">
    <source>
        <dbReference type="Proteomes" id="UP000247702"/>
    </source>
</evidence>
<proteinExistence type="predicted"/>
<protein>
    <submittedName>
        <fullName evidence="1">Uncharacterized protein</fullName>
    </submittedName>
</protein>
<evidence type="ECO:0000313" key="1">
    <source>
        <dbReference type="EMBL" id="GBB91480.1"/>
    </source>
</evidence>
<dbReference type="Proteomes" id="UP000615446">
    <property type="component" value="Unassembled WGS sequence"/>
</dbReference>